<accession>A0A0C2KJ41</accession>
<accession>A0A0C2NLK0</accession>
<evidence type="ECO:0000313" key="3">
    <source>
        <dbReference type="Proteomes" id="UP000031672"/>
    </source>
</evidence>
<reference evidence="2 3" key="1">
    <citation type="submission" date="2014-11" db="EMBL/GenBank/DDBJ databases">
        <title>Draft Genome Sequence of Vibrio piscirenalis strains CECT 8603T and CECT 8604, two marine Gammaproteobacterium isolated from cultured gilthead sea bream (Sparus aurata).</title>
        <authorList>
            <person name="Arahal D.R."/>
            <person name="Rodrigo-Torres L."/>
            <person name="Lucena T."/>
            <person name="Pujalte M.J."/>
        </authorList>
    </citation>
    <scope>NUCLEOTIDE SEQUENCE [LARGE SCALE GENOMIC DNA]</scope>
    <source>
        <strain evidence="2 3">DCR 1-4-2</strain>
    </source>
</reference>
<keyword evidence="1" id="KW-0732">Signal</keyword>
<gene>
    <name evidence="2" type="ORF">OJ16_03365</name>
</gene>
<dbReference type="Proteomes" id="UP000031672">
    <property type="component" value="Unassembled WGS sequence"/>
</dbReference>
<feature type="chain" id="PRO_5009758734" evidence="1">
    <location>
        <begin position="25"/>
        <end position="253"/>
    </location>
</feature>
<dbReference type="EMBL" id="JTKH01000006">
    <property type="protein sequence ID" value="KII80371.1"/>
    <property type="molecule type" value="Genomic_DNA"/>
</dbReference>
<organism evidence="2 3">
    <name type="scientific">Vibrio renipiscarius</name>
    <dbReference type="NCBI Taxonomy" id="1461322"/>
    <lineage>
        <taxon>Bacteria</taxon>
        <taxon>Pseudomonadati</taxon>
        <taxon>Pseudomonadota</taxon>
        <taxon>Gammaproteobacteria</taxon>
        <taxon>Vibrionales</taxon>
        <taxon>Vibrionaceae</taxon>
        <taxon>Vibrio</taxon>
    </lineage>
</organism>
<sequence length="253" mass="28260">MKRNIIRLSLIFLSVAGFSVSSQAAQCRIDIKNQVTLDGDTLEIAHSGGDKVVVDGDNNLFIHGEKVELDAIQQAAIEKYRQQMNNYLPQAKKLADDGIALANDLIDDVATSLEAPGAFDDVKIAVKDFYADVEARYYKDGDLILPAQSFDEMSLSWAEDFAKAREIFTSEFLSDAMVVLSEKMQQDGGLNLTELSESMYALKAKVEKRMAEHAKESEVKAQEFCESLDQMAEQEQDVLKKIPQLKDYQVFSI</sequence>
<name>A0A0C2KJ41_9VIBR</name>
<evidence type="ECO:0000313" key="2">
    <source>
        <dbReference type="EMBL" id="KII80371.1"/>
    </source>
</evidence>
<proteinExistence type="predicted"/>
<keyword evidence="3" id="KW-1185">Reference proteome</keyword>
<dbReference type="Pfam" id="PF11101">
    <property type="entry name" value="DUF2884"/>
    <property type="match status" value="1"/>
</dbReference>
<dbReference type="STRING" id="1461322.OJ16_03365"/>
<dbReference type="OrthoDB" id="5904592at2"/>
<protein>
    <submittedName>
        <fullName evidence="2">Chemotaxis protein</fullName>
    </submittedName>
</protein>
<dbReference type="InterPro" id="IPR021307">
    <property type="entry name" value="DUF2884"/>
</dbReference>
<comment type="caution">
    <text evidence="2">The sequence shown here is derived from an EMBL/GenBank/DDBJ whole genome shotgun (WGS) entry which is preliminary data.</text>
</comment>
<evidence type="ECO:0000256" key="1">
    <source>
        <dbReference type="SAM" id="SignalP"/>
    </source>
</evidence>
<dbReference type="RefSeq" id="WP_040987453.1">
    <property type="nucleotide sequence ID" value="NZ_JTKH01000006.1"/>
</dbReference>
<dbReference type="AlphaFoldDB" id="A0A0C2KJ41"/>
<feature type="signal peptide" evidence="1">
    <location>
        <begin position="1"/>
        <end position="24"/>
    </location>
</feature>